<evidence type="ECO:0000313" key="3">
    <source>
        <dbReference type="Proteomes" id="UP000830729"/>
    </source>
</evidence>
<reference evidence="2 3" key="1">
    <citation type="submission" date="2022-04" db="EMBL/GenBank/DDBJ databases">
        <title>Diverse halophilic archaea isolated from saline environments.</title>
        <authorList>
            <person name="Cui H.-L."/>
        </authorList>
    </citation>
    <scope>NUCLEOTIDE SEQUENCE [LARGE SCALE GENOMIC DNA]</scope>
    <source>
        <strain evidence="2 3">XZYJT49</strain>
    </source>
</reference>
<organism evidence="2 3">
    <name type="scientific">Halorussus limi</name>
    <dbReference type="NCBI Taxonomy" id="2938695"/>
    <lineage>
        <taxon>Archaea</taxon>
        <taxon>Methanobacteriati</taxon>
        <taxon>Methanobacteriota</taxon>
        <taxon>Stenosarchaea group</taxon>
        <taxon>Halobacteria</taxon>
        <taxon>Halobacteriales</taxon>
        <taxon>Haladaptataceae</taxon>
        <taxon>Halorussus</taxon>
    </lineage>
</organism>
<evidence type="ECO:0000256" key="1">
    <source>
        <dbReference type="SAM" id="Phobius"/>
    </source>
</evidence>
<protein>
    <submittedName>
        <fullName evidence="2">Uncharacterized protein</fullName>
    </submittedName>
</protein>
<dbReference type="RefSeq" id="WP_248651584.1">
    <property type="nucleotide sequence ID" value="NZ_CP096659.1"/>
</dbReference>
<sequence>MAPPRRFDTLLEYKFFEAKLSLVLLVVFGVATVLAEVLGYLSSNDVEFAFYLAALCLGTVILILWWAGKYD</sequence>
<keyword evidence="1" id="KW-1133">Transmembrane helix</keyword>
<name>A0A8U0HYC8_9EURY</name>
<dbReference type="AlphaFoldDB" id="A0A8U0HYC8"/>
<accession>A0A8U0HYC8</accession>
<dbReference type="Proteomes" id="UP000830729">
    <property type="component" value="Chromosome"/>
</dbReference>
<dbReference type="EMBL" id="CP096659">
    <property type="protein sequence ID" value="UPV75544.1"/>
    <property type="molecule type" value="Genomic_DNA"/>
</dbReference>
<dbReference type="KEGG" id="halx:M0R89_05620"/>
<keyword evidence="3" id="KW-1185">Reference proteome</keyword>
<proteinExistence type="predicted"/>
<dbReference type="GeneID" id="72184657"/>
<feature type="transmembrane region" description="Helical" evidence="1">
    <location>
        <begin position="20"/>
        <end position="42"/>
    </location>
</feature>
<keyword evidence="1" id="KW-0472">Membrane</keyword>
<feature type="transmembrane region" description="Helical" evidence="1">
    <location>
        <begin position="48"/>
        <end position="67"/>
    </location>
</feature>
<keyword evidence="1" id="KW-0812">Transmembrane</keyword>
<evidence type="ECO:0000313" key="2">
    <source>
        <dbReference type="EMBL" id="UPV75544.1"/>
    </source>
</evidence>
<gene>
    <name evidence="2" type="ORF">M0R89_05620</name>
</gene>